<dbReference type="SUPFAM" id="SSF51735">
    <property type="entry name" value="NAD(P)-binding Rossmann-fold domains"/>
    <property type="match status" value="1"/>
</dbReference>
<name>A0ABW5M3I1_9BACT</name>
<dbReference type="CDD" id="cd05269">
    <property type="entry name" value="TMR_SDR_a"/>
    <property type="match status" value="1"/>
</dbReference>
<dbReference type="InterPro" id="IPR036291">
    <property type="entry name" value="NAD(P)-bd_dom_sf"/>
</dbReference>
<proteinExistence type="predicted"/>
<reference evidence="3" key="1">
    <citation type="journal article" date="2019" name="Int. J. Syst. Evol. Microbiol.">
        <title>The Global Catalogue of Microorganisms (GCM) 10K type strain sequencing project: providing services to taxonomists for standard genome sequencing and annotation.</title>
        <authorList>
            <consortium name="The Broad Institute Genomics Platform"/>
            <consortium name="The Broad Institute Genome Sequencing Center for Infectious Disease"/>
            <person name="Wu L."/>
            <person name="Ma J."/>
        </authorList>
    </citation>
    <scope>NUCLEOTIDE SEQUENCE [LARGE SCALE GENOMIC DNA]</scope>
    <source>
        <strain evidence="3">KCTC 42805</strain>
    </source>
</reference>
<dbReference type="GO" id="GO:0003955">
    <property type="term" value="F:NAD(P)H dehydrogenase (quinone) activity"/>
    <property type="evidence" value="ECO:0007669"/>
    <property type="project" value="UniProtKB-EC"/>
</dbReference>
<keyword evidence="3" id="KW-1185">Reference proteome</keyword>
<dbReference type="Gene3D" id="3.40.50.720">
    <property type="entry name" value="NAD(P)-binding Rossmann-like Domain"/>
    <property type="match status" value="1"/>
</dbReference>
<evidence type="ECO:0000313" key="2">
    <source>
        <dbReference type="EMBL" id="MFD2571563.1"/>
    </source>
</evidence>
<dbReference type="EC" id="1.6.5.2" evidence="2"/>
<evidence type="ECO:0000313" key="3">
    <source>
        <dbReference type="Proteomes" id="UP001597469"/>
    </source>
</evidence>
<gene>
    <name evidence="2" type="ORF">ACFSUS_13040</name>
</gene>
<dbReference type="RefSeq" id="WP_381523225.1">
    <property type="nucleotide sequence ID" value="NZ_JBHULN010000007.1"/>
</dbReference>
<dbReference type="EMBL" id="JBHULN010000007">
    <property type="protein sequence ID" value="MFD2571563.1"/>
    <property type="molecule type" value="Genomic_DNA"/>
</dbReference>
<dbReference type="Pfam" id="PF05368">
    <property type="entry name" value="NmrA"/>
    <property type="match status" value="1"/>
</dbReference>
<dbReference type="Proteomes" id="UP001597469">
    <property type="component" value="Unassembled WGS sequence"/>
</dbReference>
<dbReference type="InterPro" id="IPR008030">
    <property type="entry name" value="NmrA-like"/>
</dbReference>
<evidence type="ECO:0000259" key="1">
    <source>
        <dbReference type="Pfam" id="PF05368"/>
    </source>
</evidence>
<protein>
    <submittedName>
        <fullName evidence="2">SDR family oxidoreductase</fullName>
        <ecNumber evidence="2">1.6.5.2</ecNumber>
    </submittedName>
</protein>
<organism evidence="2 3">
    <name type="scientific">Spirosoma soli</name>
    <dbReference type="NCBI Taxonomy" id="1770529"/>
    <lineage>
        <taxon>Bacteria</taxon>
        <taxon>Pseudomonadati</taxon>
        <taxon>Bacteroidota</taxon>
        <taxon>Cytophagia</taxon>
        <taxon>Cytophagales</taxon>
        <taxon>Cytophagaceae</taxon>
        <taxon>Spirosoma</taxon>
    </lineage>
</organism>
<dbReference type="InterPro" id="IPR052718">
    <property type="entry name" value="NmrA-type_oxidoreductase"/>
</dbReference>
<sequence>MILVTGATGQLGKAIIEQLLKKTAIDQIAALVRDSSKAAYLMEKGVNVRIGHYDDPDALDKAMQGIEKVLLVSGGDADNGLQQHQNVVDAAKKAEVQCIAYTSRFMKDPNSLANSLMTRHFQTEDYIRESGLNYVLFRNILYMDAIPIFLGPAVLNSGIFLPAGEGRVSFALRSDMGEAMANVLVEAPCDNQVYTFSGAQSYSFANVAATLTELSGKTVTYTPVDESSFKAQMKQRGVPEGMVQRIVDFMIDIKNGQEAGISPDLEMMLGRKPTSLNEGLKLLYSF</sequence>
<feature type="domain" description="NmrA-like" evidence="1">
    <location>
        <begin position="2"/>
        <end position="257"/>
    </location>
</feature>
<dbReference type="Gene3D" id="3.90.25.10">
    <property type="entry name" value="UDP-galactose 4-epimerase, domain 1"/>
    <property type="match status" value="1"/>
</dbReference>
<accession>A0ABW5M3I1</accession>
<comment type="caution">
    <text evidence="2">The sequence shown here is derived from an EMBL/GenBank/DDBJ whole genome shotgun (WGS) entry which is preliminary data.</text>
</comment>
<keyword evidence="2" id="KW-0560">Oxidoreductase</keyword>
<dbReference type="PANTHER" id="PTHR47129">
    <property type="entry name" value="QUINONE OXIDOREDUCTASE 2"/>
    <property type="match status" value="1"/>
</dbReference>
<dbReference type="PANTHER" id="PTHR47129:SF1">
    <property type="entry name" value="NMRA-LIKE DOMAIN-CONTAINING PROTEIN"/>
    <property type="match status" value="1"/>
</dbReference>